<dbReference type="RefSeq" id="WP_307810950.1">
    <property type="nucleotide sequence ID" value="NZ_BAABKQ010000001.1"/>
</dbReference>
<evidence type="ECO:0008006" key="3">
    <source>
        <dbReference type="Google" id="ProtNLM"/>
    </source>
</evidence>
<proteinExistence type="predicted"/>
<evidence type="ECO:0000313" key="2">
    <source>
        <dbReference type="Proteomes" id="UP001500839"/>
    </source>
</evidence>
<gene>
    <name evidence="1" type="ORF">GCM10023353_23270</name>
</gene>
<dbReference type="InterPro" id="IPR036890">
    <property type="entry name" value="HATPase_C_sf"/>
</dbReference>
<organism evidence="1 2">
    <name type="scientific">Tomitella cavernea</name>
    <dbReference type="NCBI Taxonomy" id="1387982"/>
    <lineage>
        <taxon>Bacteria</taxon>
        <taxon>Bacillati</taxon>
        <taxon>Actinomycetota</taxon>
        <taxon>Actinomycetes</taxon>
        <taxon>Mycobacteriales</taxon>
        <taxon>Tomitella</taxon>
    </lineage>
</organism>
<dbReference type="SUPFAM" id="SSF55874">
    <property type="entry name" value="ATPase domain of HSP90 chaperone/DNA topoisomerase II/histidine kinase"/>
    <property type="match status" value="1"/>
</dbReference>
<reference evidence="2" key="1">
    <citation type="journal article" date="2019" name="Int. J. Syst. Evol. Microbiol.">
        <title>The Global Catalogue of Microorganisms (GCM) 10K type strain sequencing project: providing services to taxonomists for standard genome sequencing and annotation.</title>
        <authorList>
            <consortium name="The Broad Institute Genomics Platform"/>
            <consortium name="The Broad Institute Genome Sequencing Center for Infectious Disease"/>
            <person name="Wu L."/>
            <person name="Ma J."/>
        </authorList>
    </citation>
    <scope>NUCLEOTIDE SEQUENCE [LARGE SCALE GENOMIC DNA]</scope>
    <source>
        <strain evidence="2">JCM 18542</strain>
    </source>
</reference>
<evidence type="ECO:0000313" key="1">
    <source>
        <dbReference type="EMBL" id="GAA4816432.1"/>
    </source>
</evidence>
<dbReference type="EMBL" id="BAABKQ010000001">
    <property type="protein sequence ID" value="GAA4816432.1"/>
    <property type="molecule type" value="Genomic_DNA"/>
</dbReference>
<protein>
    <recommendedName>
        <fullName evidence="3">ATP-binding protein</fullName>
    </recommendedName>
</protein>
<accession>A0ABP9CUH9</accession>
<comment type="caution">
    <text evidence="1">The sequence shown here is derived from an EMBL/GenBank/DDBJ whole genome shotgun (WGS) entry which is preliminary data.</text>
</comment>
<dbReference type="Proteomes" id="UP001500839">
    <property type="component" value="Unassembled WGS sequence"/>
</dbReference>
<name>A0ABP9CUH9_9ACTN</name>
<keyword evidence="2" id="KW-1185">Reference proteome</keyword>
<sequence length="737" mass="81001">MNNVATTEAIAKVAQALGLTLELRDTGRLCESLRPQGRAFVSVVAARVVSTVEGGKAMALTTSLAGRVRNTSLPKSHALLPLLEAIVNAIQAIDARPGGSDDPGRIDVRVCRDTQAELDLGPTGPGRAPKKPIIGFTVSDDGVGFTPRNMSSFETLDSDFKADLGCRGVGRLLWLKAFDKVSVRSAYEDGDGKLHGLQFRFSVAQEVEPNGEAEGFSRPGAVISLDGFKKSFQQNAPKGVDAIAREIFEHCIWYFLRPGGAPVVTVTDDEELVSLAGLMDEFVDSAMTSSTIEVKGHKFDMLNLRLKATARNSFPRLHWCAASRVVIDENLSGKVPGLHGRLADDASGEFVYACYLTSDFLDDRVRSDRTAFDISDRISGQPLVDDISLDDIREAVLEEVAEILKDPLESAREQGKQRVHDFVTKRAPRYRPVLAKIEERGITVDPSVNDQDLELQLHKHLKKIESEAFVKGQEIFAEAEAEPADDFKERLDGYLTTVSEINQSDLAAYVSRRRTVLDLLGRLIRADRDGRYSREDAIHSLIVPMRTESNDVASDGSNLWIIDERLAFHDYLASDKTLKSMPVTGSESTKEPDILATRLIDAPVLAAEGEKLPLPSIVVVEIKRPMRKDATEAKNPIQQCLDYVKRIRAGGVMTATGRPIPPAQEPPAFCYIIADLTEKMIERCEISDLRPTHDGLGYFGYNNAAKAYIEVMSFDGLVNAATERNRAFFDRLGLPSS</sequence>